<reference evidence="11" key="1">
    <citation type="submission" date="2021-02" db="EMBL/GenBank/DDBJ databases">
        <authorList>
            <person name="Nowell W R."/>
        </authorList>
    </citation>
    <scope>NUCLEOTIDE SEQUENCE</scope>
</reference>
<dbReference type="InterPro" id="IPR036397">
    <property type="entry name" value="RNaseH_sf"/>
</dbReference>
<dbReference type="InterPro" id="IPR041588">
    <property type="entry name" value="Integrase_H2C2"/>
</dbReference>
<dbReference type="PANTHER" id="PTHR37984:SF5">
    <property type="entry name" value="PROTEIN NYNRIN-LIKE"/>
    <property type="match status" value="1"/>
</dbReference>
<evidence type="ECO:0000256" key="3">
    <source>
        <dbReference type="ARBA" id="ARBA00022695"/>
    </source>
</evidence>
<evidence type="ECO:0000256" key="7">
    <source>
        <dbReference type="ARBA" id="ARBA00022918"/>
    </source>
</evidence>
<dbReference type="Gene3D" id="2.40.70.10">
    <property type="entry name" value="Acid Proteases"/>
    <property type="match status" value="1"/>
</dbReference>
<dbReference type="PROSITE" id="PS50994">
    <property type="entry name" value="INTEGRASE"/>
    <property type="match status" value="1"/>
</dbReference>
<evidence type="ECO:0000313" key="12">
    <source>
        <dbReference type="Proteomes" id="UP000663851"/>
    </source>
</evidence>
<sequence length="1566" mass="180356">KSNSMIESDSITTVRSSDVQTNRTITSAILLQAQKETHRSLQSFTGDLTQDVDEYIEQIENIGSLTNEPGEVLHILLKEKLSGQAERCTLDSRKQEAHESLNDYYDVVCRLCRRTDSKMSKQMILHFLQKGIRDEIKMNITRLMLTDNDPTPETFLKFAIIEEHVEKINQSLDTNNTYFNQPTQSYMMISAVNSSSTAKLYTNHIPPLSKPYPINQSTVYDNSNYHRPVRTNNTSESYGLKNRIHSSQEPQVTSLSPWLICGLRNHREVELEIKVNGHKTFIVADVASDLIANLLLGHDWLKNNQVIIDLHRQCQCLTLNHSNGRTTNTPILDLTELQHPVLLLSQVTISPYSKQMIDVTIPSMRNRTKRVLFEPSNNFKQKSIFAVNALVYIKNNQTKLSVTNATERSQTLPKNSKLGSISYQSPSICLILPNQPRHESIQLPDCFSSRADDNQHHRCYVCCKRFLTGNDVQFHLQATCYPQEMRKYIDNLTGHIENKKHLNSLKRVLWRHGKLFDLRTPSVIQTTLKHAIDTGHHKPMYTPPYRQSNQAEELLNTETQKLLKQGIIGPSISPWSSPVVLVKKKDGTHRFCVDFTKLNAIAIRDHFPLPRIDDIFDQLSDSHFFTTLDFKSGYFQVPLDKRDRSKTAFSTRDSRYQFTVLPQGITNGPPTFQRIVNNILGNSRWKYSLVYLDDVIIYSSSFNEHLEHLDDILIRLNTANFPLNIDKCKIAQSTIKFLGHQIDHGNIKPDHEKIQALLATNEPNTAKEAFRFGKAAEYYRKFIREFSLIALPLYKYAPRTKQQGKRPSSQKITLSEEDRKAFNELKRIHTTDLILRIPNNNLEFKLQTDAPDDGIGTVLLQTYPIGGLPLVYYSQKFSPTQKRWSTTEKECFAILSSIEKWHKYLDGQEFILETDHKPLLQLNIQAQHNAKCERWRLKLQQYRFKIKHIRGNENTMADYLSRSPIGNYQEDIDDFPTQLSKSTQTDHLRPTITTNAVTTRATTARINSLGNKDGSSTRIFTRTSKKHHTNKNIQKYRDARDNAELSHPSTQLPSIPHTDPIPSFTLDDIVSQQRLDVSVQHIIQNIDKYKKYFVDNGMLMRQQTYSLSPVPYISDHKLRVNIIRIYHDTPANGTHFGRFKTTRKIQERFYWPSITRDIRLHIRSCIPCLQNNHQRKKSPGLLKPITPPEGVWQLVAMDFHGPIVPSSREGHKYIISITDILSKYVITKAVRDCTALTASKVVIHDVILKYGTPCAILTDRGTHFTAAIMAEIFKQLGVKHIFATSYHPSTNGQIERYNATMDAKIAALSNDRRSDWNEKLPFVTFNYNTTIHATSNNIPFNMMYGRSPLLPFDYHNGMVSLPSETTYVHELNKYLSMITNNARDHILNQQTKYKIRYNSNRSNPDYKIEDIALIKNIHTRHKFDIRYEGPYRIIRKLASKTYIVQHMAQNVNKHSSNFHTLDSANKEKYIHQCVISTIQNNIKVNVYPMLQPLTSFSIYFINHTTSEPTIDYLIENATQSKVFSINTNNNNVSKMRALIQIGSVHNVSILMLFECCSLPKQDSHLF</sequence>
<evidence type="ECO:0000256" key="4">
    <source>
        <dbReference type="ARBA" id="ARBA00022722"/>
    </source>
</evidence>
<dbReference type="InterPro" id="IPR000477">
    <property type="entry name" value="RT_dom"/>
</dbReference>
<dbReference type="InterPro" id="IPR012337">
    <property type="entry name" value="RNaseH-like_sf"/>
</dbReference>
<dbReference type="PANTHER" id="PTHR37984">
    <property type="entry name" value="PROTEIN CBG26694"/>
    <property type="match status" value="1"/>
</dbReference>
<comment type="caution">
    <text evidence="11">The sequence shown here is derived from an EMBL/GenBank/DDBJ whole genome shotgun (WGS) entry which is preliminary data.</text>
</comment>
<evidence type="ECO:0000256" key="8">
    <source>
        <dbReference type="SAM" id="MobiDB-lite"/>
    </source>
</evidence>
<dbReference type="CDD" id="cd01647">
    <property type="entry name" value="RT_LTR"/>
    <property type="match status" value="1"/>
</dbReference>
<dbReference type="InterPro" id="IPR043128">
    <property type="entry name" value="Rev_trsase/Diguanyl_cyclase"/>
</dbReference>
<dbReference type="EC" id="2.7.7.49" evidence="1"/>
<keyword evidence="7" id="KW-0695">RNA-directed DNA polymerase</keyword>
<evidence type="ECO:0000259" key="9">
    <source>
        <dbReference type="PROSITE" id="PS50878"/>
    </source>
</evidence>
<dbReference type="Pfam" id="PF17921">
    <property type="entry name" value="Integrase_H2C2"/>
    <property type="match status" value="1"/>
</dbReference>
<dbReference type="Proteomes" id="UP000663851">
    <property type="component" value="Unassembled WGS sequence"/>
</dbReference>
<evidence type="ECO:0000313" key="11">
    <source>
        <dbReference type="EMBL" id="CAF4471073.1"/>
    </source>
</evidence>
<feature type="non-terminal residue" evidence="11">
    <location>
        <position position="1"/>
    </location>
</feature>
<evidence type="ECO:0000256" key="2">
    <source>
        <dbReference type="ARBA" id="ARBA00022679"/>
    </source>
</evidence>
<keyword evidence="6" id="KW-0378">Hydrolase</keyword>
<dbReference type="GO" id="GO:0003964">
    <property type="term" value="F:RNA-directed DNA polymerase activity"/>
    <property type="evidence" value="ECO:0007669"/>
    <property type="project" value="UniProtKB-KW"/>
</dbReference>
<keyword evidence="2" id="KW-0808">Transferase</keyword>
<dbReference type="Gene3D" id="3.10.20.370">
    <property type="match status" value="1"/>
</dbReference>
<accession>A0A820TTP5</accession>
<feature type="domain" description="Integrase catalytic" evidence="10">
    <location>
        <begin position="1183"/>
        <end position="1347"/>
    </location>
</feature>
<dbReference type="InterPro" id="IPR021109">
    <property type="entry name" value="Peptidase_aspartic_dom_sf"/>
</dbReference>
<dbReference type="GO" id="GO:0003676">
    <property type="term" value="F:nucleic acid binding"/>
    <property type="evidence" value="ECO:0007669"/>
    <property type="project" value="InterPro"/>
</dbReference>
<feature type="domain" description="Reverse transcriptase" evidence="9">
    <location>
        <begin position="563"/>
        <end position="742"/>
    </location>
</feature>
<dbReference type="GO" id="GO:0015074">
    <property type="term" value="P:DNA integration"/>
    <property type="evidence" value="ECO:0007669"/>
    <property type="project" value="InterPro"/>
</dbReference>
<dbReference type="Gene3D" id="1.10.340.70">
    <property type="match status" value="1"/>
</dbReference>
<keyword evidence="5" id="KW-0255">Endonuclease</keyword>
<dbReference type="InterPro" id="IPR043502">
    <property type="entry name" value="DNA/RNA_pol_sf"/>
</dbReference>
<feature type="region of interest" description="Disordered" evidence="8">
    <location>
        <begin position="1038"/>
        <end position="1058"/>
    </location>
</feature>
<dbReference type="EMBL" id="CAJOBO010002854">
    <property type="protein sequence ID" value="CAF4471073.1"/>
    <property type="molecule type" value="Genomic_DNA"/>
</dbReference>
<evidence type="ECO:0000256" key="1">
    <source>
        <dbReference type="ARBA" id="ARBA00012493"/>
    </source>
</evidence>
<proteinExistence type="predicted"/>
<dbReference type="GO" id="GO:0004519">
    <property type="term" value="F:endonuclease activity"/>
    <property type="evidence" value="ECO:0007669"/>
    <property type="project" value="UniProtKB-KW"/>
</dbReference>
<dbReference type="InterPro" id="IPR041373">
    <property type="entry name" value="RT_RNaseH"/>
</dbReference>
<evidence type="ECO:0000256" key="5">
    <source>
        <dbReference type="ARBA" id="ARBA00022759"/>
    </source>
</evidence>
<dbReference type="PROSITE" id="PS50878">
    <property type="entry name" value="RT_POL"/>
    <property type="match status" value="1"/>
</dbReference>
<dbReference type="Pfam" id="PF17917">
    <property type="entry name" value="RT_RNaseH"/>
    <property type="match status" value="1"/>
</dbReference>
<dbReference type="FunFam" id="3.30.420.10:FF:000032">
    <property type="entry name" value="Retrovirus-related Pol polyprotein from transposon 297-like Protein"/>
    <property type="match status" value="1"/>
</dbReference>
<dbReference type="Gene3D" id="3.30.420.10">
    <property type="entry name" value="Ribonuclease H-like superfamily/Ribonuclease H"/>
    <property type="match status" value="1"/>
</dbReference>
<organism evidence="11 12">
    <name type="scientific">Rotaria socialis</name>
    <dbReference type="NCBI Taxonomy" id="392032"/>
    <lineage>
        <taxon>Eukaryota</taxon>
        <taxon>Metazoa</taxon>
        <taxon>Spiralia</taxon>
        <taxon>Gnathifera</taxon>
        <taxon>Rotifera</taxon>
        <taxon>Eurotatoria</taxon>
        <taxon>Bdelloidea</taxon>
        <taxon>Philodinida</taxon>
        <taxon>Philodinidae</taxon>
        <taxon>Rotaria</taxon>
    </lineage>
</organism>
<dbReference type="GO" id="GO:0016787">
    <property type="term" value="F:hydrolase activity"/>
    <property type="evidence" value="ECO:0007669"/>
    <property type="project" value="UniProtKB-KW"/>
</dbReference>
<evidence type="ECO:0000256" key="6">
    <source>
        <dbReference type="ARBA" id="ARBA00022801"/>
    </source>
</evidence>
<dbReference type="InterPro" id="IPR001584">
    <property type="entry name" value="Integrase_cat-core"/>
</dbReference>
<gene>
    <name evidence="11" type="ORF">HFQ381_LOCUS25444</name>
</gene>
<dbReference type="Pfam" id="PF00665">
    <property type="entry name" value="rve"/>
    <property type="match status" value="1"/>
</dbReference>
<dbReference type="Gene3D" id="3.30.70.270">
    <property type="match status" value="2"/>
</dbReference>
<dbReference type="Gene3D" id="3.10.10.10">
    <property type="entry name" value="HIV Type 1 Reverse Transcriptase, subunit A, domain 1"/>
    <property type="match status" value="1"/>
</dbReference>
<keyword evidence="4" id="KW-0540">Nuclease</keyword>
<evidence type="ECO:0000259" key="10">
    <source>
        <dbReference type="PROSITE" id="PS50994"/>
    </source>
</evidence>
<keyword evidence="3" id="KW-0548">Nucleotidyltransferase</keyword>
<protein>
    <recommendedName>
        <fullName evidence="1">RNA-directed DNA polymerase</fullName>
        <ecNumber evidence="1">2.7.7.49</ecNumber>
    </recommendedName>
</protein>
<dbReference type="SUPFAM" id="SSF53098">
    <property type="entry name" value="Ribonuclease H-like"/>
    <property type="match status" value="1"/>
</dbReference>
<dbReference type="CDD" id="cd09274">
    <property type="entry name" value="RNase_HI_RT_Ty3"/>
    <property type="match status" value="1"/>
</dbReference>
<dbReference type="FunFam" id="1.10.340.70:FF:000001">
    <property type="entry name" value="Retrovirus-related Pol polyprotein from transposon gypsy-like Protein"/>
    <property type="match status" value="1"/>
</dbReference>
<dbReference type="Pfam" id="PF00078">
    <property type="entry name" value="RVT_1"/>
    <property type="match status" value="1"/>
</dbReference>
<dbReference type="SUPFAM" id="SSF56672">
    <property type="entry name" value="DNA/RNA polymerases"/>
    <property type="match status" value="1"/>
</dbReference>
<name>A0A820TTP5_9BILA</name>
<dbReference type="InterPro" id="IPR050951">
    <property type="entry name" value="Retrovirus_Pol_polyprotein"/>
</dbReference>